<proteinExistence type="predicted"/>
<evidence type="ECO:0000313" key="3">
    <source>
        <dbReference type="EMBL" id="KAH7318458.1"/>
    </source>
</evidence>
<dbReference type="AlphaFoldDB" id="A0A8K0WQK5"/>
<dbReference type="InterPro" id="IPR051719">
    <property type="entry name" value="CASTOR_mTORC1"/>
</dbReference>
<dbReference type="GO" id="GO:0046394">
    <property type="term" value="P:carboxylic acid biosynthetic process"/>
    <property type="evidence" value="ECO:0007669"/>
    <property type="project" value="UniProtKB-ARBA"/>
</dbReference>
<evidence type="ECO:0000259" key="2">
    <source>
        <dbReference type="Pfam" id="PF13840"/>
    </source>
</evidence>
<feature type="domain" description="CASTOR ACT" evidence="2">
    <location>
        <begin position="105"/>
        <end position="164"/>
    </location>
</feature>
<evidence type="ECO:0000313" key="4">
    <source>
        <dbReference type="Proteomes" id="UP000813444"/>
    </source>
</evidence>
<name>A0A8K0WQK5_9HYPO</name>
<dbReference type="SUPFAM" id="SSF55021">
    <property type="entry name" value="ACT-like"/>
    <property type="match status" value="1"/>
</dbReference>
<comment type="caution">
    <text evidence="3">The sequence shown here is derived from an EMBL/GenBank/DDBJ whole genome shotgun (WGS) entry which is preliminary data.</text>
</comment>
<accession>A0A8K0WQK5</accession>
<reference evidence="3" key="1">
    <citation type="journal article" date="2021" name="Nat. Commun.">
        <title>Genetic determinants of endophytism in the Arabidopsis root mycobiome.</title>
        <authorList>
            <person name="Mesny F."/>
            <person name="Miyauchi S."/>
            <person name="Thiergart T."/>
            <person name="Pickel B."/>
            <person name="Atanasova L."/>
            <person name="Karlsson M."/>
            <person name="Huettel B."/>
            <person name="Barry K.W."/>
            <person name="Haridas S."/>
            <person name="Chen C."/>
            <person name="Bauer D."/>
            <person name="Andreopoulos W."/>
            <person name="Pangilinan J."/>
            <person name="LaButti K."/>
            <person name="Riley R."/>
            <person name="Lipzen A."/>
            <person name="Clum A."/>
            <person name="Drula E."/>
            <person name="Henrissat B."/>
            <person name="Kohler A."/>
            <person name="Grigoriev I.V."/>
            <person name="Martin F.M."/>
            <person name="Hacquard S."/>
        </authorList>
    </citation>
    <scope>NUCLEOTIDE SEQUENCE</scope>
    <source>
        <strain evidence="3">MPI-CAGE-CH-0235</strain>
    </source>
</reference>
<keyword evidence="4" id="KW-1185">Reference proteome</keyword>
<dbReference type="EMBL" id="JAGPNK010000007">
    <property type="protein sequence ID" value="KAH7318458.1"/>
    <property type="molecule type" value="Genomic_DNA"/>
</dbReference>
<feature type="region of interest" description="Disordered" evidence="1">
    <location>
        <begin position="180"/>
        <end position="208"/>
    </location>
</feature>
<dbReference type="InterPro" id="IPR045865">
    <property type="entry name" value="ACT-like_dom_sf"/>
</dbReference>
<sequence>MNAQIAFLSGTYHLIHIPLNVYATLLQPILRILLPQSQSLQVSHDSSEPELEQLGLTIDGQHTFLNISITPIECSIVCHSAWTRNVFEPAVKSLPKDAAKAVSISRDTYTILSVISAGLDAASRVVDLSLPAALAGIPIFFITTYYSDFILSPAKDRQNVIQALLAKGFELTENQSNFVSSSNYGHRRGSSQPQSPPNTPPPSTVSEMQTRTFDLLKKRNVMPYIDDGLELVQCSGRETAPQLSEIFSPRPSMGRNVASNGHRRTWVDHIDPKFYTCITSALVSQPRFISLLGIFGDSLVGDTDHVLIPIFLDLVNLPFEASGIVCGVAGRLVQEMTMVDSPELSYLSTARAGAVILSQEQSALALGILTPLLTKEA</sequence>
<dbReference type="GO" id="GO:0006520">
    <property type="term" value="P:amino acid metabolic process"/>
    <property type="evidence" value="ECO:0007669"/>
    <property type="project" value="UniProtKB-ARBA"/>
</dbReference>
<organism evidence="3 4">
    <name type="scientific">Stachybotrys elegans</name>
    <dbReference type="NCBI Taxonomy" id="80388"/>
    <lineage>
        <taxon>Eukaryota</taxon>
        <taxon>Fungi</taxon>
        <taxon>Dikarya</taxon>
        <taxon>Ascomycota</taxon>
        <taxon>Pezizomycotina</taxon>
        <taxon>Sordariomycetes</taxon>
        <taxon>Hypocreomycetidae</taxon>
        <taxon>Hypocreales</taxon>
        <taxon>Stachybotryaceae</taxon>
        <taxon>Stachybotrys</taxon>
    </lineage>
</organism>
<dbReference type="Pfam" id="PF13840">
    <property type="entry name" value="ACT_7"/>
    <property type="match status" value="1"/>
</dbReference>
<evidence type="ECO:0000256" key="1">
    <source>
        <dbReference type="SAM" id="MobiDB-lite"/>
    </source>
</evidence>
<dbReference type="Proteomes" id="UP000813444">
    <property type="component" value="Unassembled WGS sequence"/>
</dbReference>
<dbReference type="PANTHER" id="PTHR31131">
    <property type="entry name" value="CHROMOSOME 1, WHOLE GENOME SHOTGUN SEQUENCE"/>
    <property type="match status" value="1"/>
</dbReference>
<dbReference type="OrthoDB" id="58529at2759"/>
<dbReference type="InterPro" id="IPR027795">
    <property type="entry name" value="CASTOR_ACT_dom"/>
</dbReference>
<protein>
    <recommendedName>
        <fullName evidence="2">CASTOR ACT domain-containing protein</fullName>
    </recommendedName>
</protein>
<feature type="compositionally biased region" description="Pro residues" evidence="1">
    <location>
        <begin position="194"/>
        <end position="203"/>
    </location>
</feature>
<dbReference type="PANTHER" id="PTHR31131:SF6">
    <property type="entry name" value="CASTOR ACT DOMAIN-CONTAINING PROTEIN"/>
    <property type="match status" value="1"/>
</dbReference>
<gene>
    <name evidence="3" type="ORF">B0I35DRAFT_478963</name>
</gene>
<dbReference type="Gene3D" id="3.30.2130.10">
    <property type="entry name" value="VC0802-like"/>
    <property type="match status" value="1"/>
</dbReference>